<dbReference type="Proteomes" id="UP000704712">
    <property type="component" value="Unassembled WGS sequence"/>
</dbReference>
<evidence type="ECO:0000313" key="9">
    <source>
        <dbReference type="Proteomes" id="UP000704712"/>
    </source>
</evidence>
<feature type="coiled-coil region" evidence="5">
    <location>
        <begin position="318"/>
        <end position="352"/>
    </location>
</feature>
<proteinExistence type="predicted"/>
<evidence type="ECO:0000256" key="6">
    <source>
        <dbReference type="SAM" id="MobiDB-lite"/>
    </source>
</evidence>
<gene>
    <name evidence="8" type="ORF">GN958_ATG13800</name>
</gene>
<feature type="compositionally biased region" description="Polar residues" evidence="6">
    <location>
        <begin position="127"/>
        <end position="140"/>
    </location>
</feature>
<evidence type="ECO:0000313" key="8">
    <source>
        <dbReference type="EMBL" id="KAF4136994.1"/>
    </source>
</evidence>
<dbReference type="GO" id="GO:0008270">
    <property type="term" value="F:zinc ion binding"/>
    <property type="evidence" value="ECO:0007669"/>
    <property type="project" value="UniProtKB-KW"/>
</dbReference>
<keyword evidence="5" id="KW-0175">Coiled coil</keyword>
<evidence type="ECO:0000256" key="1">
    <source>
        <dbReference type="ARBA" id="ARBA00022723"/>
    </source>
</evidence>
<dbReference type="InterPro" id="IPR017907">
    <property type="entry name" value="Znf_RING_CS"/>
</dbReference>
<evidence type="ECO:0000256" key="4">
    <source>
        <dbReference type="PROSITE-ProRule" id="PRU00175"/>
    </source>
</evidence>
<dbReference type="Gene3D" id="3.30.40.10">
    <property type="entry name" value="Zinc/RING finger domain, C3HC4 (zinc finger)"/>
    <property type="match status" value="1"/>
</dbReference>
<feature type="domain" description="RING-type" evidence="7">
    <location>
        <begin position="751"/>
        <end position="794"/>
    </location>
</feature>
<sequence>MTSVPGPPPSTREPGHTGVASVRLRRTSALKPAEAPKTVATSNQEGGNGRRGRKAGARANRQGPQLFTFQRPRREQLESNITIAALQENVSALTLFNQREKELSASLRQEVAQLTEAIARLNETQGVQSVQQERPATPQKQKLVRSSDERLLPPIHNGSTLSASTVALQQHTQMEVSYQRKVLSLENRCLHMTENNKKLLTMIEQLEDAQTEANLQLEASRQQNAQLLTEAESSNSTINSQSTLIVGLRSTVHRLNRDDKLVENLRNTLERCQRELDAVKKRDKLLQEEHAKLKTSTSQEKEALVSKLLEFQQRLQQNDTARGNVIVLEKETKKLQQENKTLRADLQASNTRCNDVQAHASRLDKMSEEFVEVKRTMDNEITEIGSMLSATRQELELCIQRQQEAEERAQKAEAHVASLQGVADRFQAKDEEIGTLMQKVMHLKDDVNERDQRYAALQEKLRRANTELHGIKQLSQDDTVQALQMARQKAATYEALTLLNEEKKALEEQLRLVEGRLEAGRVALDEAKDVNQRLVAELNAHVITIEELRRENNTLQEQQKENNTLQEQQKENDTLQEQRNGSQVLEKSVTDTGSQTTEELINYETYAQAADHLRTVTGELESLRAEFEELQQSRNELQDSVQNLQQTQDELEVGYKKTVSRERYKSESFQNQLVLLQNENGELSDKMEALYNDLRKEQQLNDAHILEMAELKQRVLSREAIQLLRQTQDSLEKTVNSLLEAENASESTFTCLQCMQLFTEPMTLAPCGHTYCAACLAKCGSLEAPSSIACKMCEPSVKKETECIFPNCALADLTARFIFRQQSLASLTTMCLSLRNSFTAWPKLQLNRKSHRRRLNFL</sequence>
<keyword evidence="2 4" id="KW-0863">Zinc-finger</keyword>
<feature type="coiled-coil region" evidence="5">
    <location>
        <begin position="613"/>
        <end position="744"/>
    </location>
</feature>
<dbReference type="SUPFAM" id="SSF57850">
    <property type="entry name" value="RING/U-box"/>
    <property type="match status" value="1"/>
</dbReference>
<protein>
    <submittedName>
        <fullName evidence="8">RING-type zinc-finger</fullName>
    </submittedName>
</protein>
<keyword evidence="3" id="KW-0862">Zinc</keyword>
<evidence type="ECO:0000256" key="3">
    <source>
        <dbReference type="ARBA" id="ARBA00022833"/>
    </source>
</evidence>
<feature type="coiled-coil region" evidence="5">
    <location>
        <begin position="255"/>
        <end position="289"/>
    </location>
</feature>
<name>A0A8S9UDD9_PHYIN</name>
<dbReference type="Pfam" id="PF13445">
    <property type="entry name" value="zf-RING_UBOX"/>
    <property type="match status" value="1"/>
</dbReference>
<feature type="region of interest" description="Disordered" evidence="6">
    <location>
        <begin position="557"/>
        <end position="596"/>
    </location>
</feature>
<dbReference type="PROSITE" id="PS50089">
    <property type="entry name" value="ZF_RING_2"/>
    <property type="match status" value="1"/>
</dbReference>
<feature type="region of interest" description="Disordered" evidence="6">
    <location>
        <begin position="1"/>
        <end position="71"/>
    </location>
</feature>
<accession>A0A8S9UDD9</accession>
<evidence type="ECO:0000256" key="2">
    <source>
        <dbReference type="ARBA" id="ARBA00022771"/>
    </source>
</evidence>
<keyword evidence="1" id="KW-0479">Metal-binding</keyword>
<evidence type="ECO:0000256" key="5">
    <source>
        <dbReference type="SAM" id="Coils"/>
    </source>
</evidence>
<feature type="coiled-coil region" evidence="5">
    <location>
        <begin position="97"/>
        <end position="124"/>
    </location>
</feature>
<feature type="region of interest" description="Disordered" evidence="6">
    <location>
        <begin position="127"/>
        <end position="146"/>
    </location>
</feature>
<reference evidence="8" key="1">
    <citation type="submission" date="2020-03" db="EMBL/GenBank/DDBJ databases">
        <title>Hybrid Assembly of Korean Phytophthora infestans isolates.</title>
        <authorList>
            <person name="Prokchorchik M."/>
            <person name="Lee Y."/>
            <person name="Seo J."/>
            <person name="Cho J.-H."/>
            <person name="Park Y.-E."/>
            <person name="Jang D.-C."/>
            <person name="Im J.-S."/>
            <person name="Choi J.-G."/>
            <person name="Park H.-J."/>
            <person name="Lee G.-B."/>
            <person name="Lee Y.-G."/>
            <person name="Hong S.-Y."/>
            <person name="Cho K."/>
            <person name="Sohn K.H."/>
        </authorList>
    </citation>
    <scope>NUCLEOTIDE SEQUENCE</scope>
    <source>
        <strain evidence="8">KR_2_A2</strain>
    </source>
</reference>
<dbReference type="EMBL" id="JAACNO010001880">
    <property type="protein sequence ID" value="KAF4136994.1"/>
    <property type="molecule type" value="Genomic_DNA"/>
</dbReference>
<feature type="coiled-coil region" evidence="5">
    <location>
        <begin position="196"/>
        <end position="223"/>
    </location>
</feature>
<dbReference type="PROSITE" id="PS00518">
    <property type="entry name" value="ZF_RING_1"/>
    <property type="match status" value="1"/>
</dbReference>
<feature type="compositionally biased region" description="Pro residues" evidence="6">
    <location>
        <begin position="1"/>
        <end position="11"/>
    </location>
</feature>
<feature type="compositionally biased region" description="Polar residues" evidence="6">
    <location>
        <begin position="575"/>
        <end position="596"/>
    </location>
</feature>
<comment type="caution">
    <text evidence="8">The sequence shown here is derived from an EMBL/GenBank/DDBJ whole genome shotgun (WGS) entry which is preliminary data.</text>
</comment>
<feature type="coiled-coil region" evidence="5">
    <location>
        <begin position="388"/>
        <end position="422"/>
    </location>
</feature>
<organism evidence="8 9">
    <name type="scientific">Phytophthora infestans</name>
    <name type="common">Potato late blight agent</name>
    <name type="synonym">Botrytis infestans</name>
    <dbReference type="NCBI Taxonomy" id="4787"/>
    <lineage>
        <taxon>Eukaryota</taxon>
        <taxon>Sar</taxon>
        <taxon>Stramenopiles</taxon>
        <taxon>Oomycota</taxon>
        <taxon>Peronosporomycetes</taxon>
        <taxon>Peronosporales</taxon>
        <taxon>Peronosporaceae</taxon>
        <taxon>Phytophthora</taxon>
    </lineage>
</organism>
<feature type="compositionally biased region" description="Polar residues" evidence="6">
    <location>
        <begin position="557"/>
        <end position="567"/>
    </location>
</feature>
<dbReference type="AlphaFoldDB" id="A0A8S9UDD9"/>
<dbReference type="InterPro" id="IPR013083">
    <property type="entry name" value="Znf_RING/FYVE/PHD"/>
</dbReference>
<evidence type="ECO:0000259" key="7">
    <source>
        <dbReference type="PROSITE" id="PS50089"/>
    </source>
</evidence>
<dbReference type="InterPro" id="IPR027370">
    <property type="entry name" value="Znf-RING_euk"/>
</dbReference>
<dbReference type="InterPro" id="IPR001841">
    <property type="entry name" value="Znf_RING"/>
</dbReference>